<dbReference type="AlphaFoldDB" id="A0A7S2WBJ4"/>
<organism evidence="1">
    <name type="scientific">Eucampia antarctica</name>
    <dbReference type="NCBI Taxonomy" id="49252"/>
    <lineage>
        <taxon>Eukaryota</taxon>
        <taxon>Sar</taxon>
        <taxon>Stramenopiles</taxon>
        <taxon>Ochrophyta</taxon>
        <taxon>Bacillariophyta</taxon>
        <taxon>Mediophyceae</taxon>
        <taxon>Biddulphiophycidae</taxon>
        <taxon>Hemiaulales</taxon>
        <taxon>Hemiaulaceae</taxon>
        <taxon>Eucampia</taxon>
    </lineage>
</organism>
<accession>A0A7S2WBJ4</accession>
<dbReference type="EMBL" id="HBHI01017481">
    <property type="protein sequence ID" value="CAD9678436.1"/>
    <property type="molecule type" value="Transcribed_RNA"/>
</dbReference>
<evidence type="ECO:0000313" key="1">
    <source>
        <dbReference type="EMBL" id="CAD9678436.1"/>
    </source>
</evidence>
<protein>
    <submittedName>
        <fullName evidence="1">Uncharacterized protein</fullName>
    </submittedName>
</protein>
<proteinExistence type="predicted"/>
<gene>
    <name evidence="1" type="ORF">EANT1437_LOCUS8968</name>
</gene>
<name>A0A7S2WBJ4_9STRA</name>
<sequence length="122" mass="14354">MLKQKELYFLNWRLRKIINSDLVFGGLVVVLADVPVQFPAVKRNWLWYDKPKNASPYQFGKYLYTMFSASMKLTKNTRIDFIDPGAVRYELFSKRLRDGKNTMDDWKYIRNIGSKDSISSDA</sequence>
<reference evidence="1" key="1">
    <citation type="submission" date="2021-01" db="EMBL/GenBank/DDBJ databases">
        <authorList>
            <person name="Corre E."/>
            <person name="Pelletier E."/>
            <person name="Niang G."/>
            <person name="Scheremetjew M."/>
            <person name="Finn R."/>
            <person name="Kale V."/>
            <person name="Holt S."/>
            <person name="Cochrane G."/>
            <person name="Meng A."/>
            <person name="Brown T."/>
            <person name="Cohen L."/>
        </authorList>
    </citation>
    <scope>NUCLEOTIDE SEQUENCE</scope>
    <source>
        <strain evidence="1">CCMP1452</strain>
    </source>
</reference>